<evidence type="ECO:0000256" key="1">
    <source>
        <dbReference type="SAM" id="MobiDB-lite"/>
    </source>
</evidence>
<dbReference type="SUPFAM" id="SSF46934">
    <property type="entry name" value="UBA-like"/>
    <property type="match status" value="1"/>
</dbReference>
<dbReference type="FunCoup" id="G8Y8U8">
    <property type="interactions" value="95"/>
</dbReference>
<proteinExistence type="predicted"/>
<dbReference type="InterPro" id="IPR036869">
    <property type="entry name" value="J_dom_sf"/>
</dbReference>
<dbReference type="PROSITE" id="PS50030">
    <property type="entry name" value="UBA"/>
    <property type="match status" value="1"/>
</dbReference>
<dbReference type="SUPFAM" id="SSF48452">
    <property type="entry name" value="TPR-like"/>
    <property type="match status" value="1"/>
</dbReference>
<evidence type="ECO:0000313" key="3">
    <source>
        <dbReference type="EMBL" id="CCE83862.1"/>
    </source>
</evidence>
<feature type="compositionally biased region" description="Low complexity" evidence="1">
    <location>
        <begin position="211"/>
        <end position="225"/>
    </location>
</feature>
<feature type="region of interest" description="Disordered" evidence="1">
    <location>
        <begin position="590"/>
        <end position="626"/>
    </location>
</feature>
<organism evidence="3 5">
    <name type="scientific">Pichia sorbitophila (strain ATCC MYA-4447 / BCRC 22081 / CBS 7064 / NBRC 10061 / NRRL Y-12695)</name>
    <name type="common">Hybrid yeast</name>
    <dbReference type="NCBI Taxonomy" id="559304"/>
    <lineage>
        <taxon>Eukaryota</taxon>
        <taxon>Fungi</taxon>
        <taxon>Dikarya</taxon>
        <taxon>Ascomycota</taxon>
        <taxon>Saccharomycotina</taxon>
        <taxon>Pichiomycetes</taxon>
        <taxon>Debaryomycetaceae</taxon>
        <taxon>Millerozyma</taxon>
    </lineage>
</organism>
<dbReference type="HOGENOM" id="CLU_362080_0_0_1"/>
<dbReference type="EMBL" id="FO082049">
    <property type="protein sequence ID" value="CCE83862.1"/>
    <property type="molecule type" value="Genomic_DNA"/>
</dbReference>
<feature type="domain" description="UBA" evidence="2">
    <location>
        <begin position="168"/>
        <end position="208"/>
    </location>
</feature>
<dbReference type="GO" id="GO:0072583">
    <property type="term" value="P:clathrin-dependent endocytosis"/>
    <property type="evidence" value="ECO:0007669"/>
    <property type="project" value="TreeGrafter"/>
</dbReference>
<dbReference type="SUPFAM" id="SSF46565">
    <property type="entry name" value="Chaperone J-domain"/>
    <property type="match status" value="1"/>
</dbReference>
<feature type="compositionally biased region" description="Polar residues" evidence="1">
    <location>
        <begin position="149"/>
        <end position="165"/>
    </location>
</feature>
<feature type="compositionally biased region" description="Basic and acidic residues" evidence="1">
    <location>
        <begin position="380"/>
        <end position="390"/>
    </location>
</feature>
<protein>
    <submittedName>
        <fullName evidence="3">Piso0_004453 protein</fullName>
    </submittedName>
</protein>
<dbReference type="Proteomes" id="UP000005222">
    <property type="component" value="Chromosome L"/>
</dbReference>
<dbReference type="GO" id="GO:0031982">
    <property type="term" value="C:vesicle"/>
    <property type="evidence" value="ECO:0007669"/>
    <property type="project" value="TreeGrafter"/>
</dbReference>
<dbReference type="GO" id="GO:0005737">
    <property type="term" value="C:cytoplasm"/>
    <property type="evidence" value="ECO:0007669"/>
    <property type="project" value="TreeGrafter"/>
</dbReference>
<feature type="region of interest" description="Disordered" evidence="1">
    <location>
        <begin position="1"/>
        <end position="170"/>
    </location>
</feature>
<dbReference type="Gene3D" id="1.10.287.110">
    <property type="entry name" value="DnaJ domain"/>
    <property type="match status" value="1"/>
</dbReference>
<dbReference type="InterPro" id="IPR009060">
    <property type="entry name" value="UBA-like_sf"/>
</dbReference>
<name>G8Y8U8_PICSO</name>
<dbReference type="PANTHER" id="PTHR23172">
    <property type="entry name" value="AUXILIN/CYCLIN G-ASSOCIATED KINASE-RELATED"/>
    <property type="match status" value="1"/>
</dbReference>
<dbReference type="OMA" id="GMHELVM"/>
<dbReference type="SMART" id="SM00028">
    <property type="entry name" value="TPR"/>
    <property type="match status" value="3"/>
</dbReference>
<sequence length="741" mass="82969">MPPKNDAFADLFKSANTSSKGGKDDSNLSLLERQQRQANTNQPERKGNTWDDLQFLSGNSTGSQASSGNTKPSAADATDPFDIFVSSSKSETPVEDRTAAPRSSEKPSSTQSLLDDDFIDVFEGSSGQNDAGYQAINSGPSGGDEETGVSGSTTWSQDPAPNSGTKHSEKDRVLAELVDIGFSVQQSNEAIDRVGNNLQSCVNYIMDSSRKASSSRNSQKASPSKGAGRQTTPGAYDFNHLQNEFSSKVNNFSSEFFTKASFFLNKSKETIKKNIEQFQDQYNLENEEGDRLPQWMKEQSSYKKEALERRNKGEYEDYGSDEENIDVEAISKFLKAQKLKDQEKRQERLQDLKNSTRSMMSGKKSKETETNANIALKPNSSDDNKSREEPIPETVQPQVPKKTEPDTIDLLNIGGGSANGSHKNESTSSMGSNVPHTFLTTGLNQFEESDYSTAKDEATEFYKKGDYDNAVVSYEKSLNALPEKHCLKIVIYSNLALTLMKASNYKRSLESCNEGLTLVTLKDISDTKFVLSSQSLKSWYVKLLSRKAESLEMLENFKQALDCYQELVSQLGVTDKKTLDAKRRVANILNPPKPKRTPVVPDKVERKPKSSSADNENVQRVKSYNQESQKQEELKFKLHDQIEEKIFQWCNGKEGNIRTLLIALPDIIPERLNFPFVTTKKITLNDLMLPKKVKINYMKVISSIHPDKLNSMSLEDKLICERVFIILNKAWDKFKEENGMS</sequence>
<feature type="compositionally biased region" description="Basic and acidic residues" evidence="1">
    <location>
        <begin position="339"/>
        <end position="351"/>
    </location>
</feature>
<dbReference type="AlphaFoldDB" id="G8Y8U8"/>
<gene>
    <name evidence="3" type="primary">Piso0_004453</name>
    <name evidence="3" type="ORF">GNLVRS01_PISO0K17214g</name>
    <name evidence="4" type="ORF">GNLVRS01_PISO0L17215g</name>
</gene>
<reference evidence="5" key="2">
    <citation type="journal article" date="2012" name="G3 (Bethesda)">
        <title>Pichia sorbitophila, an interspecies yeast hybrid reveals early steps of genome resolution following polyploidization.</title>
        <authorList>
            <person name="Leh Louis V."/>
            <person name="Despons L."/>
            <person name="Friedrich A."/>
            <person name="Martin T."/>
            <person name="Durrens P."/>
            <person name="Casaregola S."/>
            <person name="Neuveglise C."/>
            <person name="Fairhead C."/>
            <person name="Marck C."/>
            <person name="Cruz J.A."/>
            <person name="Straub M.L."/>
            <person name="Kugler V."/>
            <person name="Sacerdot C."/>
            <person name="Uzunov Z."/>
            <person name="Thierry A."/>
            <person name="Weiss S."/>
            <person name="Bleykasten C."/>
            <person name="De Montigny J."/>
            <person name="Jacques N."/>
            <person name="Jung P."/>
            <person name="Lemaire M."/>
            <person name="Mallet S."/>
            <person name="Morel G."/>
            <person name="Richard G.F."/>
            <person name="Sarkar A."/>
            <person name="Savel G."/>
            <person name="Schacherer J."/>
            <person name="Seret M.L."/>
            <person name="Talla E."/>
            <person name="Samson G."/>
            <person name="Jubin C."/>
            <person name="Poulain J."/>
            <person name="Vacherie B."/>
            <person name="Barbe V."/>
            <person name="Pelletier E."/>
            <person name="Sherman D.J."/>
            <person name="Westhof E."/>
            <person name="Weissenbach J."/>
            <person name="Baret P.V."/>
            <person name="Wincker P."/>
            <person name="Gaillardin C."/>
            <person name="Dujon B."/>
            <person name="Souciet J.L."/>
        </authorList>
    </citation>
    <scope>NUCLEOTIDE SEQUENCE [LARGE SCALE GENOMIC DNA]</scope>
    <source>
        <strain evidence="5">ATCC MYA-4447 / BCRC 22081 / CBS 7064 / NBRC 10061 / NRRL Y-12695</strain>
    </source>
</reference>
<feature type="region of interest" description="Disordered" evidence="1">
    <location>
        <begin position="339"/>
        <end position="407"/>
    </location>
</feature>
<feature type="compositionally biased region" description="Polar residues" evidence="1">
    <location>
        <begin position="56"/>
        <end position="72"/>
    </location>
</feature>
<feature type="compositionally biased region" description="Basic and acidic residues" evidence="1">
    <location>
        <begin position="92"/>
        <end position="105"/>
    </location>
</feature>
<dbReference type="InterPro" id="IPR011990">
    <property type="entry name" value="TPR-like_helical_dom_sf"/>
</dbReference>
<dbReference type="Gene3D" id="1.25.40.10">
    <property type="entry name" value="Tetratricopeptide repeat domain"/>
    <property type="match status" value="1"/>
</dbReference>
<dbReference type="InterPro" id="IPR019734">
    <property type="entry name" value="TPR_rpt"/>
</dbReference>
<reference evidence="3" key="1">
    <citation type="submission" date="2011-10" db="EMBL/GenBank/DDBJ databases">
        <authorList>
            <person name="Genoscope - CEA"/>
        </authorList>
    </citation>
    <scope>NUCLEOTIDE SEQUENCE</scope>
</reference>
<feature type="region of interest" description="Disordered" evidence="1">
    <location>
        <begin position="209"/>
        <end position="235"/>
    </location>
</feature>
<dbReference type="CDD" id="cd14270">
    <property type="entry name" value="UBA"/>
    <property type="match status" value="1"/>
</dbReference>
<keyword evidence="5" id="KW-1185">Reference proteome</keyword>
<dbReference type="EMBL" id="FO082048">
    <property type="protein sequence ID" value="CCE84893.1"/>
    <property type="molecule type" value="Genomic_DNA"/>
</dbReference>
<dbReference type="PANTHER" id="PTHR23172:SF19">
    <property type="entry name" value="J DOMAIN-CONTAINING PROTEIN"/>
    <property type="match status" value="1"/>
</dbReference>
<feature type="compositionally biased region" description="Polar residues" evidence="1">
    <location>
        <begin position="125"/>
        <end position="139"/>
    </location>
</feature>
<feature type="compositionally biased region" description="Polar residues" evidence="1">
    <location>
        <begin position="370"/>
        <end position="379"/>
    </location>
</feature>
<accession>G8Y8U8</accession>
<evidence type="ECO:0000259" key="2">
    <source>
        <dbReference type="PROSITE" id="PS50030"/>
    </source>
</evidence>
<dbReference type="eggNOG" id="KOG0431">
    <property type="taxonomic scope" value="Eukaryota"/>
</dbReference>
<dbReference type="OrthoDB" id="1717591at2759"/>
<dbReference type="InParanoid" id="G8Y8U8"/>
<dbReference type="STRING" id="559304.G8Y8U8"/>
<dbReference type="Proteomes" id="UP000005222">
    <property type="component" value="Chromosome K"/>
</dbReference>
<feature type="compositionally biased region" description="Polar residues" evidence="1">
    <location>
        <begin position="610"/>
        <end position="626"/>
    </location>
</feature>
<dbReference type="GO" id="GO:0030276">
    <property type="term" value="F:clathrin binding"/>
    <property type="evidence" value="ECO:0007669"/>
    <property type="project" value="TreeGrafter"/>
</dbReference>
<evidence type="ECO:0000313" key="5">
    <source>
        <dbReference type="Proteomes" id="UP000005222"/>
    </source>
</evidence>
<dbReference type="InterPro" id="IPR015940">
    <property type="entry name" value="UBA"/>
</dbReference>
<dbReference type="GO" id="GO:0072318">
    <property type="term" value="P:clathrin coat disassembly"/>
    <property type="evidence" value="ECO:0007669"/>
    <property type="project" value="TreeGrafter"/>
</dbReference>
<dbReference type="eggNOG" id="KOG1124">
    <property type="taxonomic scope" value="Eukaryota"/>
</dbReference>
<evidence type="ECO:0000313" key="4">
    <source>
        <dbReference type="EMBL" id="CCE84893.1"/>
    </source>
</evidence>